<feature type="domain" description="CHK kinase-like" evidence="1">
    <location>
        <begin position="139"/>
        <end position="328"/>
    </location>
</feature>
<dbReference type="PANTHER" id="PTHR23020:SF41">
    <property type="entry name" value="AMINOGLYCOSIDE PHOSPHOTRANSFERASE DOMAIN-CONTAINING PROTEIN"/>
    <property type="match status" value="1"/>
</dbReference>
<dbReference type="AlphaFoldDB" id="A0A5S6QK30"/>
<sequence length="1114" mass="125813">MNSPLCGTTVTEEHIKRALKGRFGDVVEQMHVECPETVGKDQGFLSYIFRVQLKSADERKAATLPSRIVVKTMEEGHALSTLEKLGMTFSKGSEAALGMKEMHNAECDAYTILRKEAPNLQLPECYAMLKMGTDLPAMLCLEDVSEQSACPDLATGITEAQLMSLADFVADLQAWSLNTHSDWKNYIPSAASTFARFQANVEVFASRLPHAVRQFPENMATVDVQKINAFLSNKKKLLEVFAGYREIFPDVLVHGDFWAYNIFFTLDKNGKTTDQLRAVIDWQLCHQGSFCEDLGRLFMCTVTPSTRRKCMKPAFRRYFDKVTKSAPEALQGIEFDHAYTFFERTVSFLNVMFLGAVGPAISSFCKGSDALAKRTTIRYWVSLYATMDAQICGTPLTGKMLEVALAETLPEAARNLNTLSGEIIGKGQGFLSHVIRVSLSWKTEMQNASLPCSVILKLPTMEHVDELFNDFNGIDREEVDASVQIDDLYRTEGNCYKMLSSEVPELPIPRCYCTWDKESKAMSLLVLQDFSGMAKSGDVVSGLTKEQLLNCVEAITVLQAWSLNTKCNWKSIAPEQETILDKFTKSAKTMTMLLEKTAEKYPEYFGFFSLKEVAAFTEDKERFTSEFMSYREVMPEVFVHGDFRAGNILFETGDTSRLAAIIDWQMAHQGSFAEDICYLMMFNVATDLRRSMMEEVIRHYLARMKTSLTCKANSSALSRNDCSVLRFAPHLSTKRARLFAMNQSLCGTKLTGEILEQLFVDAGKASPGSLERVSAEMVCHSGGYNSDILRLLLFWKENDESTDNLKTIMVKVPKQDTLAKMTSELGPKATEKMKEAFAVDEMFRVECAIYKMLPKEIPEFPMPKYCGTWSKAESGIYFMAIEDLSHIAKTPDLTAGLTKEQLMNCAKALALLHAWSLNTQCEWKEQLPSMNKYKDAYSILMDSTANQLEKSVGAYPTQLQCVNVEKVQAILTDEKNFLAAMTEYRKVLPDVLVHGDFWGNNILFQIDRETNLTKDLARLYLSSVDPEVRRSTAKEIFRCYFDRMQILAPRAMNSVSFESAYRIFETTLFYNGLAMLTFAHMFATIMRHDNPSLEAAMVNRQVEIYKDAAKFFNF</sequence>
<evidence type="ECO:0000259" key="1">
    <source>
        <dbReference type="SMART" id="SM00587"/>
    </source>
</evidence>
<dbReference type="Gene3D" id="3.90.1200.10">
    <property type="match status" value="3"/>
</dbReference>
<proteinExistence type="predicted"/>
<feature type="domain" description="CHK kinase-like" evidence="1">
    <location>
        <begin position="879"/>
        <end position="1050"/>
    </location>
</feature>
<dbReference type="InterPro" id="IPR011009">
    <property type="entry name" value="Kinase-like_dom_sf"/>
</dbReference>
<dbReference type="InterPro" id="IPR015897">
    <property type="entry name" value="CHK_kinase-like"/>
</dbReference>
<evidence type="ECO:0000313" key="3">
    <source>
        <dbReference type="WBParaSite" id="TMUE_2000007540.1"/>
    </source>
</evidence>
<dbReference type="InterPro" id="IPR004119">
    <property type="entry name" value="EcKL"/>
</dbReference>
<accession>A0A5S6QK30</accession>
<feature type="domain" description="CHK kinase-like" evidence="1">
    <location>
        <begin position="525"/>
        <end position="710"/>
    </location>
</feature>
<organism evidence="2 3">
    <name type="scientific">Trichuris muris</name>
    <name type="common">Mouse whipworm</name>
    <dbReference type="NCBI Taxonomy" id="70415"/>
    <lineage>
        <taxon>Eukaryota</taxon>
        <taxon>Metazoa</taxon>
        <taxon>Ecdysozoa</taxon>
        <taxon>Nematoda</taxon>
        <taxon>Enoplea</taxon>
        <taxon>Dorylaimia</taxon>
        <taxon>Trichinellida</taxon>
        <taxon>Trichuridae</taxon>
        <taxon>Trichuris</taxon>
    </lineage>
</organism>
<dbReference type="Pfam" id="PF07914">
    <property type="entry name" value="DUF1679"/>
    <property type="match status" value="2"/>
</dbReference>
<reference evidence="3" key="1">
    <citation type="submission" date="2019-12" db="UniProtKB">
        <authorList>
            <consortium name="WormBaseParasite"/>
        </authorList>
    </citation>
    <scope>IDENTIFICATION</scope>
</reference>
<dbReference type="STRING" id="70415.A0A5S6QK30"/>
<dbReference type="InterPro" id="IPR052961">
    <property type="entry name" value="Oxido-Kinase-like_Enzymes"/>
</dbReference>
<dbReference type="Proteomes" id="UP000046395">
    <property type="component" value="Unassembled WGS sequence"/>
</dbReference>
<keyword evidence="2" id="KW-1185">Reference proteome</keyword>
<evidence type="ECO:0000313" key="2">
    <source>
        <dbReference type="Proteomes" id="UP000046395"/>
    </source>
</evidence>
<dbReference type="Pfam" id="PF02958">
    <property type="entry name" value="EcKL"/>
    <property type="match status" value="1"/>
</dbReference>
<dbReference type="SUPFAM" id="SSF56112">
    <property type="entry name" value="Protein kinase-like (PK-like)"/>
    <property type="match status" value="3"/>
</dbReference>
<dbReference type="WBParaSite" id="TMUE_2000007540.1">
    <property type="protein sequence ID" value="TMUE_2000007540.1"/>
    <property type="gene ID" value="WBGene00290350"/>
</dbReference>
<protein>
    <submittedName>
        <fullName evidence="3">CHK kinase-like domain-containing protein</fullName>
    </submittedName>
</protein>
<dbReference type="InterPro" id="IPR012877">
    <property type="entry name" value="Dhs-27"/>
</dbReference>
<name>A0A5S6QK30_TRIMR</name>
<dbReference type="PANTHER" id="PTHR23020">
    <property type="entry name" value="UNCHARACTERIZED NUCLEAR HORMONE RECEPTOR-RELATED"/>
    <property type="match status" value="1"/>
</dbReference>
<dbReference type="SMART" id="SM00587">
    <property type="entry name" value="CHK"/>
    <property type="match status" value="3"/>
</dbReference>